<reference evidence="1 2" key="1">
    <citation type="submission" date="2023-03" db="EMBL/GenBank/DDBJ databases">
        <authorList>
            <person name="Pearce D."/>
        </authorList>
    </citation>
    <scope>NUCLEOTIDE SEQUENCE [LARGE SCALE GENOMIC DNA]</scope>
    <source>
        <strain evidence="1">Msz</strain>
    </source>
</reference>
<name>A0ABM9HYC7_9GAMM</name>
<proteinExistence type="predicted"/>
<dbReference type="EMBL" id="OX458333">
    <property type="protein sequence ID" value="CAI8767919.1"/>
    <property type="molecule type" value="Genomic_DNA"/>
</dbReference>
<accession>A0ABM9HYC7</accession>
<dbReference type="RefSeq" id="WP_036269345.1">
    <property type="nucleotide sequence ID" value="NZ_OX458333.1"/>
</dbReference>
<organism evidence="1 2">
    <name type="scientific">Methylocaldum szegediense</name>
    <dbReference type="NCBI Taxonomy" id="73780"/>
    <lineage>
        <taxon>Bacteria</taxon>
        <taxon>Pseudomonadati</taxon>
        <taxon>Pseudomonadota</taxon>
        <taxon>Gammaproteobacteria</taxon>
        <taxon>Methylococcales</taxon>
        <taxon>Methylococcaceae</taxon>
        <taxon>Methylocaldum</taxon>
    </lineage>
</organism>
<evidence type="ECO:0000313" key="1">
    <source>
        <dbReference type="EMBL" id="CAI8767919.1"/>
    </source>
</evidence>
<protein>
    <submittedName>
        <fullName evidence="1">Uncharacterized protein</fullName>
    </submittedName>
</protein>
<gene>
    <name evidence="1" type="ORF">MSZNOR_0972</name>
</gene>
<keyword evidence="2" id="KW-1185">Reference proteome</keyword>
<dbReference type="Proteomes" id="UP001162030">
    <property type="component" value="Chromosome"/>
</dbReference>
<evidence type="ECO:0000313" key="2">
    <source>
        <dbReference type="Proteomes" id="UP001162030"/>
    </source>
</evidence>
<sequence length="165" mass="18965">MTRPVSSVLEFLYRYCRPLLVYFLVFAVPSFAKATTLEEVFAGFRTCEFPNFFYAPWDSQQKVHPYLAERGLTPYKEKDGLYYFKVKDSFFGLPVSEIIIPGTWDFHSIVFDVPLAEAQKTFKRVFGNVFPPSEQADAGEAPALVERFDDPNRSALYCNKVEAGW</sequence>